<dbReference type="EMBL" id="AP027272">
    <property type="protein sequence ID" value="BDX05900.1"/>
    <property type="molecule type" value="Genomic_DNA"/>
</dbReference>
<accession>A0AA48KTY8</accession>
<sequence>MLPEALLALLQYDDLEFISRTIAEGYLSGHHPSVRKGVGTDFNQYKVYQQGDEASKIDWKLFARSDKYFVREAERESERAIHFILDCSASMSFVPDGEAALSKLAYGQYLTGVLAYLAQKQGDPFSLTLMSDSGLERIATGSGRSHWYRLLNCLQQKEGQGSFPDSHWQKHLNSLVSKACMVVFISDGYQKNTEIADCLSQLKHQKNDVLFFNLHSQQEQDFDFNGVVQFEDLETGELKKVSVKTAKPIFLQAQQAWFKDIASLCDQRAINLQRLYVDEDFSHAISQFLQQRLRHGR</sequence>
<dbReference type="RefSeq" id="WP_338291906.1">
    <property type="nucleotide sequence ID" value="NZ_AP027272.1"/>
</dbReference>
<proteinExistence type="predicted"/>
<dbReference type="PANTHER" id="PTHR33608">
    <property type="entry name" value="BLL2464 PROTEIN"/>
    <property type="match status" value="1"/>
</dbReference>
<keyword evidence="3" id="KW-1185">Reference proteome</keyword>
<dbReference type="Pfam" id="PF01882">
    <property type="entry name" value="DUF58"/>
    <property type="match status" value="1"/>
</dbReference>
<feature type="domain" description="DUF58" evidence="1">
    <location>
        <begin position="45"/>
        <end position="244"/>
    </location>
</feature>
<dbReference type="InterPro" id="IPR036465">
    <property type="entry name" value="vWFA_dom_sf"/>
</dbReference>
<gene>
    <name evidence="2" type="ORF">MACH26_14210</name>
</gene>
<evidence type="ECO:0000313" key="2">
    <source>
        <dbReference type="EMBL" id="BDX05900.1"/>
    </source>
</evidence>
<dbReference type="AlphaFoldDB" id="A0AA48KTY8"/>
<organism evidence="2 3">
    <name type="scientific">Planctobacterium marinum</name>
    <dbReference type="NCBI Taxonomy" id="1631968"/>
    <lineage>
        <taxon>Bacteria</taxon>
        <taxon>Pseudomonadati</taxon>
        <taxon>Pseudomonadota</taxon>
        <taxon>Gammaproteobacteria</taxon>
        <taxon>Alteromonadales</taxon>
        <taxon>Alteromonadaceae</taxon>
        <taxon>Planctobacterium</taxon>
    </lineage>
</organism>
<protein>
    <recommendedName>
        <fullName evidence="1">DUF58 domain-containing protein</fullName>
    </recommendedName>
</protein>
<evidence type="ECO:0000259" key="1">
    <source>
        <dbReference type="Pfam" id="PF01882"/>
    </source>
</evidence>
<dbReference type="InterPro" id="IPR002881">
    <property type="entry name" value="DUF58"/>
</dbReference>
<evidence type="ECO:0000313" key="3">
    <source>
        <dbReference type="Proteomes" id="UP001333710"/>
    </source>
</evidence>
<dbReference type="KEGG" id="pmaw:MACH26_14210"/>
<dbReference type="PANTHER" id="PTHR33608:SF7">
    <property type="entry name" value="DUF58 DOMAIN-CONTAINING PROTEIN"/>
    <property type="match status" value="1"/>
</dbReference>
<dbReference type="SUPFAM" id="SSF53300">
    <property type="entry name" value="vWA-like"/>
    <property type="match status" value="1"/>
</dbReference>
<name>A0AA48KTY8_9ALTE</name>
<dbReference type="Proteomes" id="UP001333710">
    <property type="component" value="Chromosome"/>
</dbReference>
<reference evidence="2" key="1">
    <citation type="submission" date="2023-01" db="EMBL/GenBank/DDBJ databases">
        <title>Complete genome sequence of Planctobacterium marinum strain Dej080120_11.</title>
        <authorList>
            <person name="Ueki S."/>
            <person name="Maruyama F."/>
        </authorList>
    </citation>
    <scope>NUCLEOTIDE SEQUENCE</scope>
    <source>
        <strain evidence="2">Dej080120_11</strain>
    </source>
</reference>